<dbReference type="SUPFAM" id="SSF141734">
    <property type="entry name" value="HisI-like"/>
    <property type="match status" value="1"/>
</dbReference>
<evidence type="ECO:0000256" key="6">
    <source>
        <dbReference type="ARBA" id="ARBA00008299"/>
    </source>
</evidence>
<proteinExistence type="inferred from homology"/>
<feature type="binding site" evidence="12">
    <location>
        <position position="332"/>
    </location>
    <ligand>
        <name>Mg(2+)</name>
        <dbReference type="ChEBI" id="CHEBI:18420"/>
    </ligand>
</feature>
<keyword evidence="12" id="KW-0460">Magnesium</keyword>
<dbReference type="AlphaFoldDB" id="G5IG79"/>
<dbReference type="InterPro" id="IPR006062">
    <property type="entry name" value="His_biosynth"/>
</dbReference>
<dbReference type="HAMAP" id="MF_01021">
    <property type="entry name" value="HisI"/>
    <property type="match status" value="1"/>
</dbReference>
<comment type="similarity">
    <text evidence="12">Belongs to the PRA-CH family.</text>
</comment>
<feature type="binding site" evidence="12">
    <location>
        <position position="330"/>
    </location>
    <ligand>
        <name>Mg(2+)</name>
        <dbReference type="ChEBI" id="CHEBI:18420"/>
    </ligand>
</feature>
<dbReference type="GO" id="GO:0008270">
    <property type="term" value="F:zinc ion binding"/>
    <property type="evidence" value="ECO:0007669"/>
    <property type="project" value="UniProtKB-UniRule"/>
</dbReference>
<dbReference type="GO" id="GO:0000287">
    <property type="term" value="F:magnesium ion binding"/>
    <property type="evidence" value="ECO:0007669"/>
    <property type="project" value="UniProtKB-UniRule"/>
</dbReference>
<dbReference type="EC" id="3.5.4.19" evidence="12"/>
<evidence type="ECO:0000256" key="12">
    <source>
        <dbReference type="HAMAP-Rule" id="MF_01021"/>
    </source>
</evidence>
<dbReference type="PANTHER" id="PTHR42945">
    <property type="entry name" value="HISTIDINE BIOSYNTHESIS BIFUNCTIONAL PROTEIN"/>
    <property type="match status" value="1"/>
</dbReference>
<evidence type="ECO:0000256" key="3">
    <source>
        <dbReference type="ARBA" id="ARBA00005169"/>
    </source>
</evidence>
<keyword evidence="8 12" id="KW-0963">Cytoplasm</keyword>
<evidence type="ECO:0000313" key="16">
    <source>
        <dbReference type="EMBL" id="EHI59541.1"/>
    </source>
</evidence>
<comment type="cofactor">
    <cofactor evidence="12">
        <name>Mg(2+)</name>
        <dbReference type="ChEBI" id="CHEBI:18420"/>
    </cofactor>
    <text evidence="12">Binds 1 Mg(2+) ion per subunit.</text>
</comment>
<comment type="subcellular location">
    <subcellularLocation>
        <location evidence="12">Cytoplasm</location>
    </subcellularLocation>
</comment>
<feature type="binding site" evidence="12">
    <location>
        <position position="352"/>
    </location>
    <ligand>
        <name>Zn(2+)</name>
        <dbReference type="ChEBI" id="CHEBI:29105"/>
        <note>ligand shared between dimeric partners</note>
    </ligand>
</feature>
<comment type="similarity">
    <text evidence="6">In the N-terminal section; belongs to the PRA-CH family.</text>
</comment>
<evidence type="ECO:0000256" key="11">
    <source>
        <dbReference type="ARBA" id="ARBA00023102"/>
    </source>
</evidence>
<keyword evidence="12" id="KW-0479">Metal-binding</keyword>
<keyword evidence="11 12" id="KW-0368">Histidine biosynthesis</keyword>
<dbReference type="Gene3D" id="3.10.20.810">
    <property type="entry name" value="Phosphoribosyl-AMP cyclohydrolase"/>
    <property type="match status" value="1"/>
</dbReference>
<dbReference type="InterPro" id="IPR002496">
    <property type="entry name" value="PRib_AMP_CycHydrolase_dom"/>
</dbReference>
<dbReference type="InterPro" id="IPR011060">
    <property type="entry name" value="RibuloseP-bd_barrel"/>
</dbReference>
<evidence type="ECO:0000256" key="1">
    <source>
        <dbReference type="ARBA" id="ARBA00000024"/>
    </source>
</evidence>
<sequence length="483" mass="53555">MQYKKLIPCFGCKDGMAVMSDSSRNAVTEDILALSQYYSDNGADEILIRDLSDSDDGHEQTIGIIKTIARKVDVPLIVGGRVKRLEDVKKYLYAGARAVFLNVSDEDNLDMIKEASDRFGSEKIYAYLPEAGYISRIEEYAQLGASVMILDTSDITREFLMQLDELAAESANVNGADASGADTVSDTHPEHTASPITCFVICSGEEEETARWLCHPLIGGAILNLPSDSPRDCMARKQALKARQIPVDTFESAIPWSSFKLNSDGLIPVIVQDYKTDQVLMMAYMNEEAYEATLHSGRMTYFSRSRQSLWLKGETSGHFQYVKSLSLDCDNDTILAKVRQVGAACHTGSRSCFFQPLARKEYADTNPLKVFEDVFHVILDRKENPKEGSYTNYLFDKGIDKILEKSRGGGHRDYHRGQEPGPGGNQIRNLRLPVPCDGPDGREGCDLGGDYRRTGQPVAKQIQIVQIVQTAASSQQVDINILC</sequence>
<comment type="caution">
    <text evidence="16">The sequence shown here is derived from an EMBL/GenBank/DDBJ whole genome shotgun (WGS) entry which is preliminary data.</text>
</comment>
<feature type="binding site" evidence="12">
    <location>
        <position position="328"/>
    </location>
    <ligand>
        <name>Mg(2+)</name>
        <dbReference type="ChEBI" id="CHEBI:18420"/>
    </ligand>
</feature>
<dbReference type="InterPro" id="IPR026660">
    <property type="entry name" value="PRA-CH"/>
</dbReference>
<evidence type="ECO:0000256" key="2">
    <source>
        <dbReference type="ARBA" id="ARBA00001460"/>
    </source>
</evidence>
<dbReference type="PATRIC" id="fig|742737.3.peg.2524"/>
<comment type="similarity">
    <text evidence="5">In the C-terminal section; belongs to the PRA-PH family.</text>
</comment>
<comment type="cofactor">
    <cofactor evidence="12">
        <name>Zn(2+)</name>
        <dbReference type="ChEBI" id="CHEBI:29105"/>
    </cofactor>
    <text evidence="12">Binds 1 zinc ion per subunit.</text>
</comment>
<comment type="catalytic activity">
    <reaction evidence="1 12">
        <text>1-(5-phospho-beta-D-ribosyl)-5'-AMP + H2O = 1-(5-phospho-beta-D-ribosyl)-5-[(5-phospho-beta-D-ribosylamino)methylideneamino]imidazole-4-carboxamide</text>
        <dbReference type="Rhea" id="RHEA:20049"/>
        <dbReference type="ChEBI" id="CHEBI:15377"/>
        <dbReference type="ChEBI" id="CHEBI:58435"/>
        <dbReference type="ChEBI" id="CHEBI:59457"/>
        <dbReference type="EC" id="3.5.4.19"/>
    </reaction>
</comment>
<dbReference type="EMBL" id="ADLN01000055">
    <property type="protein sequence ID" value="EHI59541.1"/>
    <property type="molecule type" value="Genomic_DNA"/>
</dbReference>
<keyword evidence="12" id="KW-0862">Zinc</keyword>
<dbReference type="HOGENOM" id="CLU_048577_3_1_9"/>
<evidence type="ECO:0000256" key="13">
    <source>
        <dbReference type="RuleBase" id="RU003657"/>
    </source>
</evidence>
<evidence type="ECO:0000256" key="9">
    <source>
        <dbReference type="ARBA" id="ARBA00022605"/>
    </source>
</evidence>
<organism evidence="16 17">
    <name type="scientific">Hungatella hathewayi WAL-18680</name>
    <dbReference type="NCBI Taxonomy" id="742737"/>
    <lineage>
        <taxon>Bacteria</taxon>
        <taxon>Bacillati</taxon>
        <taxon>Bacillota</taxon>
        <taxon>Clostridia</taxon>
        <taxon>Lachnospirales</taxon>
        <taxon>Lachnospiraceae</taxon>
        <taxon>Hungatella</taxon>
    </lineage>
</organism>
<gene>
    <name evidence="12" type="primary">hisI</name>
    <name evidence="16" type="ORF">HMPREF9473_02507</name>
</gene>
<dbReference type="InterPro" id="IPR038019">
    <property type="entry name" value="PRib_AMP_CycHydrolase_sf"/>
</dbReference>
<evidence type="ECO:0000256" key="4">
    <source>
        <dbReference type="ARBA" id="ARBA00005204"/>
    </source>
</evidence>
<protein>
    <recommendedName>
        <fullName evidence="12">Phosphoribosyl-AMP cyclohydrolase</fullName>
        <shortName evidence="12">PRA-CH</shortName>
        <ecNumber evidence="12">3.5.4.19</ecNumber>
    </recommendedName>
</protein>
<evidence type="ECO:0000256" key="7">
    <source>
        <dbReference type="ARBA" id="ARBA00009667"/>
    </source>
</evidence>
<dbReference type="Pfam" id="PF00977">
    <property type="entry name" value="His_biosynth"/>
    <property type="match status" value="1"/>
</dbReference>
<dbReference type="GO" id="GO:0000105">
    <property type="term" value="P:L-histidine biosynthetic process"/>
    <property type="evidence" value="ECO:0007669"/>
    <property type="project" value="UniProtKB-UniRule"/>
</dbReference>
<evidence type="ECO:0000256" key="5">
    <source>
        <dbReference type="ARBA" id="ARBA00007731"/>
    </source>
</evidence>
<keyword evidence="9 12" id="KW-0028">Amino-acid biosynthesis</keyword>
<comment type="similarity">
    <text evidence="7 13">Belongs to the HisA/HisF family.</text>
</comment>
<dbReference type="GO" id="GO:0004635">
    <property type="term" value="F:phosphoribosyl-AMP cyclohydrolase activity"/>
    <property type="evidence" value="ECO:0007669"/>
    <property type="project" value="UniProtKB-UniRule"/>
</dbReference>
<dbReference type="PANTHER" id="PTHR42945:SF1">
    <property type="entry name" value="HISTIDINE BIOSYNTHESIS BIFUNCTIONAL PROTEIN HIS7"/>
    <property type="match status" value="1"/>
</dbReference>
<comment type="pathway">
    <text evidence="4">Amino-acid biosynthesis; L-histidine biosynthesis; L-histidine from 5-phospho-alpha-D-ribose 1-diphosphate: step 2/9.</text>
</comment>
<comment type="pathway">
    <text evidence="3 12">Amino-acid biosynthesis; L-histidine biosynthesis; L-histidine from 5-phospho-alpha-D-ribose 1-diphosphate: step 3/9.</text>
</comment>
<feature type="binding site" evidence="12">
    <location>
        <position position="329"/>
    </location>
    <ligand>
        <name>Zn(2+)</name>
        <dbReference type="ChEBI" id="CHEBI:29105"/>
        <note>ligand shared between dimeric partners</note>
    </ligand>
</feature>
<name>G5IG79_9FIRM</name>
<keyword evidence="10 12" id="KW-0378">Hydrolase</keyword>
<keyword evidence="17" id="KW-1185">Reference proteome</keyword>
<feature type="domain" description="Phosphoribosyl-AMP cyclohydrolase" evidence="15">
    <location>
        <begin position="281"/>
        <end position="354"/>
    </location>
</feature>
<dbReference type="Proteomes" id="UP000005384">
    <property type="component" value="Unassembled WGS sequence"/>
</dbReference>
<dbReference type="InterPro" id="IPR008179">
    <property type="entry name" value="HisE"/>
</dbReference>
<evidence type="ECO:0000256" key="8">
    <source>
        <dbReference type="ARBA" id="ARBA00022490"/>
    </source>
</evidence>
<dbReference type="NCBIfam" id="NF000768">
    <property type="entry name" value="PRK00051.1"/>
    <property type="match status" value="1"/>
</dbReference>
<reference evidence="16 17" key="1">
    <citation type="submission" date="2011-08" db="EMBL/GenBank/DDBJ databases">
        <title>The Genome Sequence of Clostridium hathewayi WAL-18680.</title>
        <authorList>
            <consortium name="The Broad Institute Genome Sequencing Platform"/>
            <person name="Earl A."/>
            <person name="Ward D."/>
            <person name="Feldgarden M."/>
            <person name="Gevers D."/>
            <person name="Finegold S.M."/>
            <person name="Summanen P.H."/>
            <person name="Molitoris D.R."/>
            <person name="Song M."/>
            <person name="Daigneault M."/>
            <person name="Allen-Vercoe E."/>
            <person name="Young S.K."/>
            <person name="Zeng Q."/>
            <person name="Gargeya S."/>
            <person name="Fitzgerald M."/>
            <person name="Haas B."/>
            <person name="Abouelleil A."/>
            <person name="Alvarado L."/>
            <person name="Arachchi H.M."/>
            <person name="Berlin A."/>
            <person name="Brown A."/>
            <person name="Chapman S.B."/>
            <person name="Chen Z."/>
            <person name="Dunbar C."/>
            <person name="Freedman E."/>
            <person name="Gearin G."/>
            <person name="Gellesch M."/>
            <person name="Goldberg J."/>
            <person name="Griggs A."/>
            <person name="Gujja S."/>
            <person name="Heiman D."/>
            <person name="Howarth C."/>
            <person name="Larson L."/>
            <person name="Lui A."/>
            <person name="MacDonald P.J.P."/>
            <person name="Montmayeur A."/>
            <person name="Murphy C."/>
            <person name="Neiman D."/>
            <person name="Pearson M."/>
            <person name="Priest M."/>
            <person name="Roberts A."/>
            <person name="Saif S."/>
            <person name="Shea T."/>
            <person name="Shenoy N."/>
            <person name="Sisk P."/>
            <person name="Stolte C."/>
            <person name="Sykes S."/>
            <person name="Wortman J."/>
            <person name="Nusbaum C."/>
            <person name="Birren B."/>
        </authorList>
    </citation>
    <scope>NUCLEOTIDE SEQUENCE [LARGE SCALE GENOMIC DNA]</scope>
    <source>
        <strain evidence="16 17">WAL-18680</strain>
    </source>
</reference>
<comment type="function">
    <text evidence="12">Catalyzes the hydrolysis of the adenine ring of phosphoribosyl-AMP.</text>
</comment>
<dbReference type="NCBIfam" id="NF002747">
    <property type="entry name" value="PRK02759.1"/>
    <property type="match status" value="1"/>
</dbReference>
<dbReference type="GO" id="GO:0005737">
    <property type="term" value="C:cytoplasm"/>
    <property type="evidence" value="ECO:0007669"/>
    <property type="project" value="UniProtKB-SubCell"/>
</dbReference>
<comment type="subunit">
    <text evidence="12">Homodimer.</text>
</comment>
<dbReference type="Gene3D" id="3.20.20.70">
    <property type="entry name" value="Aldolase class I"/>
    <property type="match status" value="1"/>
</dbReference>
<dbReference type="Gene3D" id="1.10.287.1080">
    <property type="entry name" value="MazG-like"/>
    <property type="match status" value="1"/>
</dbReference>
<evidence type="ECO:0000256" key="14">
    <source>
        <dbReference type="SAM" id="MobiDB-lite"/>
    </source>
</evidence>
<evidence type="ECO:0000256" key="10">
    <source>
        <dbReference type="ARBA" id="ARBA00022801"/>
    </source>
</evidence>
<evidence type="ECO:0000259" key="15">
    <source>
        <dbReference type="Pfam" id="PF01502"/>
    </source>
</evidence>
<feature type="compositionally biased region" description="Basic and acidic residues" evidence="14">
    <location>
        <begin position="406"/>
        <end position="418"/>
    </location>
</feature>
<dbReference type="InterPro" id="IPR013785">
    <property type="entry name" value="Aldolase_TIM"/>
</dbReference>
<dbReference type="Pfam" id="PF01502">
    <property type="entry name" value="PRA-CH"/>
    <property type="match status" value="1"/>
</dbReference>
<dbReference type="SUPFAM" id="SSF51366">
    <property type="entry name" value="Ribulose-phoshate binding barrel"/>
    <property type="match status" value="1"/>
</dbReference>
<dbReference type="FunFam" id="3.10.20.810:FF:000001">
    <property type="entry name" value="Histidine biosynthesis bifunctional protein HisIE"/>
    <property type="match status" value="1"/>
</dbReference>
<dbReference type="CDD" id="cd11534">
    <property type="entry name" value="NTP-PPase_HisIE_like"/>
    <property type="match status" value="1"/>
</dbReference>
<dbReference type="UniPathway" id="UPA00031">
    <property type="reaction ID" value="UER00008"/>
</dbReference>
<comment type="catalytic activity">
    <reaction evidence="2">
        <text>1-(5-phospho-beta-D-ribosyl)-ATP + H2O = 1-(5-phospho-beta-D-ribosyl)-5'-AMP + diphosphate + H(+)</text>
        <dbReference type="Rhea" id="RHEA:22828"/>
        <dbReference type="ChEBI" id="CHEBI:15377"/>
        <dbReference type="ChEBI" id="CHEBI:15378"/>
        <dbReference type="ChEBI" id="CHEBI:33019"/>
        <dbReference type="ChEBI" id="CHEBI:59457"/>
        <dbReference type="ChEBI" id="CHEBI:73183"/>
        <dbReference type="EC" id="3.6.1.31"/>
    </reaction>
</comment>
<feature type="region of interest" description="Disordered" evidence="14">
    <location>
        <begin position="406"/>
        <end position="430"/>
    </location>
</feature>
<dbReference type="GO" id="GO:0004636">
    <property type="term" value="F:phosphoribosyl-ATP diphosphatase activity"/>
    <property type="evidence" value="ECO:0007669"/>
    <property type="project" value="UniProtKB-EC"/>
</dbReference>
<feature type="binding site" evidence="12">
    <location>
        <position position="345"/>
    </location>
    <ligand>
        <name>Zn(2+)</name>
        <dbReference type="ChEBI" id="CHEBI:29105"/>
        <note>ligand shared between dimeric partners</note>
    </ligand>
</feature>
<evidence type="ECO:0000313" key="17">
    <source>
        <dbReference type="Proteomes" id="UP000005384"/>
    </source>
</evidence>
<accession>G5IG79</accession>